<dbReference type="InterPro" id="IPR014188">
    <property type="entry name" value="Acrylyl-CoA_reductase_AcuI"/>
</dbReference>
<evidence type="ECO:0000259" key="1">
    <source>
        <dbReference type="SMART" id="SM00829"/>
    </source>
</evidence>
<dbReference type="AlphaFoldDB" id="A0A921EP21"/>
<dbReference type="PANTHER" id="PTHR43677">
    <property type="entry name" value="SHORT-CHAIN DEHYDROGENASE/REDUCTASE"/>
    <property type="match status" value="1"/>
</dbReference>
<organism evidence="2 3">
    <name type="scientific">Tessaracoccus flavescens</name>
    <dbReference type="NCBI Taxonomy" id="399497"/>
    <lineage>
        <taxon>Bacteria</taxon>
        <taxon>Bacillati</taxon>
        <taxon>Actinomycetota</taxon>
        <taxon>Actinomycetes</taxon>
        <taxon>Propionibacteriales</taxon>
        <taxon>Propionibacteriaceae</taxon>
        <taxon>Tessaracoccus</taxon>
    </lineage>
</organism>
<dbReference type="EMBL" id="DYZF01000088">
    <property type="protein sequence ID" value="HJE51085.1"/>
    <property type="molecule type" value="Genomic_DNA"/>
</dbReference>
<dbReference type="SUPFAM" id="SSF50129">
    <property type="entry name" value="GroES-like"/>
    <property type="match status" value="1"/>
</dbReference>
<dbReference type="SMART" id="SM00829">
    <property type="entry name" value="PKS_ER"/>
    <property type="match status" value="1"/>
</dbReference>
<dbReference type="InterPro" id="IPR013154">
    <property type="entry name" value="ADH-like_N"/>
</dbReference>
<feature type="domain" description="Enoyl reductase (ER)" evidence="1">
    <location>
        <begin position="10"/>
        <end position="319"/>
    </location>
</feature>
<dbReference type="Gene3D" id="3.40.50.720">
    <property type="entry name" value="NAD(P)-binding Rossmann-like Domain"/>
    <property type="match status" value="1"/>
</dbReference>
<dbReference type="InterPro" id="IPR013149">
    <property type="entry name" value="ADH-like_C"/>
</dbReference>
<gene>
    <name evidence="2" type="ORF">K8V15_03765</name>
</gene>
<dbReference type="Pfam" id="PF00107">
    <property type="entry name" value="ADH_zinc_N"/>
    <property type="match status" value="1"/>
</dbReference>
<reference evidence="2" key="2">
    <citation type="submission" date="2021-09" db="EMBL/GenBank/DDBJ databases">
        <authorList>
            <person name="Gilroy R."/>
        </authorList>
    </citation>
    <scope>NUCLEOTIDE SEQUENCE</scope>
    <source>
        <strain evidence="2">ChiGjej3B3-7470</strain>
    </source>
</reference>
<name>A0A921EP21_9ACTN</name>
<reference evidence="2" key="1">
    <citation type="journal article" date="2021" name="PeerJ">
        <title>Extensive microbial diversity within the chicken gut microbiome revealed by metagenomics and culture.</title>
        <authorList>
            <person name="Gilroy R."/>
            <person name="Ravi A."/>
            <person name="Getino M."/>
            <person name="Pursley I."/>
            <person name="Horton D.L."/>
            <person name="Alikhan N.F."/>
            <person name="Baker D."/>
            <person name="Gharbi K."/>
            <person name="Hall N."/>
            <person name="Watson M."/>
            <person name="Adriaenssens E.M."/>
            <person name="Foster-Nyarko E."/>
            <person name="Jarju S."/>
            <person name="Secka A."/>
            <person name="Antonio M."/>
            <person name="Oren A."/>
            <person name="Chaudhuri R.R."/>
            <person name="La Ragione R."/>
            <person name="Hildebrand F."/>
            <person name="Pallen M.J."/>
        </authorList>
    </citation>
    <scope>NUCLEOTIDE SEQUENCE</scope>
    <source>
        <strain evidence="2">ChiGjej3B3-7470</strain>
    </source>
</reference>
<dbReference type="CDD" id="cd08288">
    <property type="entry name" value="MDR_yhdh"/>
    <property type="match status" value="1"/>
</dbReference>
<proteinExistence type="predicted"/>
<accession>A0A921EP21</accession>
<dbReference type="NCBIfam" id="TIGR02823">
    <property type="entry name" value="oxido_YhdH"/>
    <property type="match status" value="1"/>
</dbReference>
<sequence>MRAIVVNDGGAALEDVSENLLDDGAVVVDVAFSDLNYKDALAVTGRPGVVRRTPLIAGIDLVGTVAESSDPRWAKGDWVMLNGAGLSETKHGGYATRACIDGDLAVTLPEGLSPERCAALGTAGYTAALAVTRLVSEGLKPDDGPILVTGATGGVGSIATMLLDAAGFVVYASTGRTEELGDYLRGLGADEVLPRSDFEEKGKPLQKAQFAGVVDSVGGTTLANAIARTNPGGIVTSCGLAGSHDLPTTVMPFILRGVTLAGIDSVWATVDDRADAWRILARGVDVDALDAMTTTIGLDGVIEAGERLMAGSLHGRTLVEIR</sequence>
<comment type="caution">
    <text evidence="2">The sequence shown here is derived from an EMBL/GenBank/DDBJ whole genome shotgun (WGS) entry which is preliminary data.</text>
</comment>
<dbReference type="InterPro" id="IPR051397">
    <property type="entry name" value="Zn-ADH-like_protein"/>
</dbReference>
<protein>
    <submittedName>
        <fullName evidence="2">Oxidoreductase</fullName>
    </submittedName>
</protein>
<evidence type="ECO:0000313" key="3">
    <source>
        <dbReference type="Proteomes" id="UP000712713"/>
    </source>
</evidence>
<dbReference type="InterPro" id="IPR020843">
    <property type="entry name" value="ER"/>
</dbReference>
<dbReference type="Proteomes" id="UP000712713">
    <property type="component" value="Unassembled WGS sequence"/>
</dbReference>
<dbReference type="InterPro" id="IPR036291">
    <property type="entry name" value="NAD(P)-bd_dom_sf"/>
</dbReference>
<dbReference type="Pfam" id="PF08240">
    <property type="entry name" value="ADH_N"/>
    <property type="match status" value="1"/>
</dbReference>
<dbReference type="PANTHER" id="PTHR43677:SF1">
    <property type="entry name" value="ACRYLYL-COA REDUCTASE ACUI-RELATED"/>
    <property type="match status" value="1"/>
</dbReference>
<dbReference type="GO" id="GO:0043957">
    <property type="term" value="F:acryloyl-CoA reductase (NADPH) activity"/>
    <property type="evidence" value="ECO:0007669"/>
    <property type="project" value="TreeGrafter"/>
</dbReference>
<dbReference type="Gene3D" id="3.90.180.10">
    <property type="entry name" value="Medium-chain alcohol dehydrogenases, catalytic domain"/>
    <property type="match status" value="1"/>
</dbReference>
<evidence type="ECO:0000313" key="2">
    <source>
        <dbReference type="EMBL" id="HJE51085.1"/>
    </source>
</evidence>
<dbReference type="SUPFAM" id="SSF51735">
    <property type="entry name" value="NAD(P)-binding Rossmann-fold domains"/>
    <property type="match status" value="1"/>
</dbReference>
<dbReference type="InterPro" id="IPR011032">
    <property type="entry name" value="GroES-like_sf"/>
</dbReference>